<evidence type="ECO:0000259" key="2">
    <source>
        <dbReference type="PROSITE" id="PS50846"/>
    </source>
</evidence>
<dbReference type="RefSeq" id="WP_212229422.1">
    <property type="nucleotide sequence ID" value="NZ_JAGUCN010000017.1"/>
</dbReference>
<evidence type="ECO:0000313" key="3">
    <source>
        <dbReference type="EMBL" id="MBS2212653.1"/>
    </source>
</evidence>
<name>A0ABS5KCD6_9BACT</name>
<protein>
    <submittedName>
        <fullName evidence="3">Heavy-metal-associated domain-containing protein</fullName>
    </submittedName>
</protein>
<organism evidence="3 4">
    <name type="scientific">Carboxylicivirga mesophila</name>
    <dbReference type="NCBI Taxonomy" id="1166478"/>
    <lineage>
        <taxon>Bacteria</taxon>
        <taxon>Pseudomonadati</taxon>
        <taxon>Bacteroidota</taxon>
        <taxon>Bacteroidia</taxon>
        <taxon>Marinilabiliales</taxon>
        <taxon>Marinilabiliaceae</taxon>
        <taxon>Carboxylicivirga</taxon>
    </lineage>
</organism>
<feature type="domain" description="HMA" evidence="2">
    <location>
        <begin position="21"/>
        <end position="87"/>
    </location>
</feature>
<feature type="signal peptide" evidence="1">
    <location>
        <begin position="1"/>
        <end position="19"/>
    </location>
</feature>
<accession>A0ABS5KCD6</accession>
<evidence type="ECO:0000256" key="1">
    <source>
        <dbReference type="SAM" id="SignalP"/>
    </source>
</evidence>
<dbReference type="SUPFAM" id="SSF55008">
    <property type="entry name" value="HMA, heavy metal-associated domain"/>
    <property type="match status" value="1"/>
</dbReference>
<gene>
    <name evidence="3" type="ORF">KEM09_14640</name>
</gene>
<keyword evidence="1" id="KW-0732">Signal</keyword>
<dbReference type="InterPro" id="IPR036163">
    <property type="entry name" value="HMA_dom_sf"/>
</dbReference>
<sequence length="144" mass="16543">MKTSILAFSMLFSAGLLMAAEMIYTSNVYGNCGMCKERIENAIKAVKGVNNADWNPKNRVVTLSFDNELTNIYKIHKAIAKAGHDTDMYQASDNAYARLQECCQYVRAKQSEHRMQTYPDEKRIVMYFNSKEAYDNFLNQQINN</sequence>
<dbReference type="CDD" id="cd00371">
    <property type="entry name" value="HMA"/>
    <property type="match status" value="1"/>
</dbReference>
<reference evidence="3 4" key="1">
    <citation type="journal article" date="2014" name="Int. J. Syst. Evol. Microbiol.">
        <title>Carboxylicivirga gen. nov. in the family Marinilabiliaceae with two novel species, Carboxylicivirga mesophila sp. nov. and Carboxylicivirga taeanensis sp. nov., and reclassification of Cytophaga fermentans as Saccharicrinis fermentans gen. nov., comb. nov.</title>
        <authorList>
            <person name="Yang S.H."/>
            <person name="Seo H.S."/>
            <person name="Woo J.H."/>
            <person name="Oh H.M."/>
            <person name="Jang H."/>
            <person name="Lee J.H."/>
            <person name="Kim S.J."/>
            <person name="Kwon K.K."/>
        </authorList>
    </citation>
    <scope>NUCLEOTIDE SEQUENCE [LARGE SCALE GENOMIC DNA]</scope>
    <source>
        <strain evidence="3 4">JCM 18290</strain>
    </source>
</reference>
<dbReference type="InterPro" id="IPR006121">
    <property type="entry name" value="HMA_dom"/>
</dbReference>
<dbReference type="PROSITE" id="PS50846">
    <property type="entry name" value="HMA_2"/>
    <property type="match status" value="1"/>
</dbReference>
<dbReference type="Proteomes" id="UP000721861">
    <property type="component" value="Unassembled WGS sequence"/>
</dbReference>
<dbReference type="Gene3D" id="3.30.70.100">
    <property type="match status" value="1"/>
</dbReference>
<dbReference type="EMBL" id="JAGUCN010000017">
    <property type="protein sequence ID" value="MBS2212653.1"/>
    <property type="molecule type" value="Genomic_DNA"/>
</dbReference>
<dbReference type="Pfam" id="PF00403">
    <property type="entry name" value="HMA"/>
    <property type="match status" value="1"/>
</dbReference>
<comment type="caution">
    <text evidence="3">The sequence shown here is derived from an EMBL/GenBank/DDBJ whole genome shotgun (WGS) entry which is preliminary data.</text>
</comment>
<evidence type="ECO:0000313" key="4">
    <source>
        <dbReference type="Proteomes" id="UP000721861"/>
    </source>
</evidence>
<feature type="chain" id="PRO_5045050915" evidence="1">
    <location>
        <begin position="20"/>
        <end position="144"/>
    </location>
</feature>
<keyword evidence="4" id="KW-1185">Reference proteome</keyword>
<proteinExistence type="predicted"/>